<evidence type="ECO:0000259" key="2">
    <source>
        <dbReference type="PROSITE" id="PS50250"/>
    </source>
</evidence>
<accession>A0A151ZEY0</accession>
<dbReference type="AlphaFoldDB" id="A0A151ZEY0"/>
<dbReference type="GO" id="GO:0000502">
    <property type="term" value="C:proteasome complex"/>
    <property type="evidence" value="ECO:0007669"/>
    <property type="project" value="UniProtKB-KW"/>
</dbReference>
<dbReference type="Gene3D" id="1.10.10.10">
    <property type="entry name" value="Winged helix-like DNA-binding domain superfamily/Winged helix DNA-binding domain"/>
    <property type="match status" value="1"/>
</dbReference>
<dbReference type="InterPro" id="IPR036388">
    <property type="entry name" value="WH-like_DNA-bd_sf"/>
</dbReference>
<dbReference type="PROSITE" id="PS50250">
    <property type="entry name" value="PCI"/>
    <property type="match status" value="1"/>
</dbReference>
<dbReference type="InterPro" id="IPR045114">
    <property type="entry name" value="Csn12-like"/>
</dbReference>
<evidence type="ECO:0000313" key="3">
    <source>
        <dbReference type="EMBL" id="KYQ92434.1"/>
    </source>
</evidence>
<dbReference type="GO" id="GO:0006368">
    <property type="term" value="P:transcription elongation by RNA polymerase II"/>
    <property type="evidence" value="ECO:0007669"/>
    <property type="project" value="TreeGrafter"/>
</dbReference>
<feature type="domain" description="PCI" evidence="2">
    <location>
        <begin position="249"/>
        <end position="430"/>
    </location>
</feature>
<dbReference type="PANTHER" id="PTHR12732">
    <property type="entry name" value="UNCHARACTERIZED PROTEASOME COMPONENT REGION PCI-CONTAINING"/>
    <property type="match status" value="1"/>
</dbReference>
<comment type="similarity">
    <text evidence="1">Belongs to the CSN12 family.</text>
</comment>
<name>A0A151ZEY0_TIELA</name>
<dbReference type="Proteomes" id="UP000076078">
    <property type="component" value="Unassembled WGS sequence"/>
</dbReference>
<evidence type="ECO:0000313" key="4">
    <source>
        <dbReference type="Proteomes" id="UP000076078"/>
    </source>
</evidence>
<dbReference type="EMBL" id="LODT01000029">
    <property type="protein sequence ID" value="KYQ92434.1"/>
    <property type="molecule type" value="Genomic_DNA"/>
</dbReference>
<protein>
    <submittedName>
        <fullName evidence="3">Proteasome component region PCI domain-containing protein</fullName>
    </submittedName>
</protein>
<dbReference type="FunCoup" id="A0A151ZEY0">
    <property type="interactions" value="811"/>
</dbReference>
<dbReference type="GO" id="GO:0016973">
    <property type="term" value="P:poly(A)+ mRNA export from nucleus"/>
    <property type="evidence" value="ECO:0007669"/>
    <property type="project" value="TreeGrafter"/>
</dbReference>
<dbReference type="GO" id="GO:0003690">
    <property type="term" value="F:double-stranded DNA binding"/>
    <property type="evidence" value="ECO:0007669"/>
    <property type="project" value="InterPro"/>
</dbReference>
<dbReference type="InParanoid" id="A0A151ZEY0"/>
<reference evidence="3 4" key="1">
    <citation type="submission" date="2015-12" db="EMBL/GenBank/DDBJ databases">
        <title>Dictyostelia acquired genes for synthesis and detection of signals that induce cell-type specialization by lateral gene transfer from prokaryotes.</title>
        <authorList>
            <person name="Gloeckner G."/>
            <person name="Schaap P."/>
        </authorList>
    </citation>
    <scope>NUCLEOTIDE SEQUENCE [LARGE SCALE GENOMIC DNA]</scope>
    <source>
        <strain evidence="3 4">TK</strain>
    </source>
</reference>
<gene>
    <name evidence="3" type="ORF">DLAC_06414</name>
</gene>
<dbReference type="Pfam" id="PF01399">
    <property type="entry name" value="PCI"/>
    <property type="match status" value="1"/>
</dbReference>
<dbReference type="GO" id="GO:0070390">
    <property type="term" value="C:transcription export complex 2"/>
    <property type="evidence" value="ECO:0007669"/>
    <property type="project" value="TreeGrafter"/>
</dbReference>
<dbReference type="PANTHER" id="PTHR12732:SF0">
    <property type="entry name" value="PCI DOMAIN-CONTAINING PROTEIN 2"/>
    <property type="match status" value="1"/>
</dbReference>
<dbReference type="GO" id="GO:0003723">
    <property type="term" value="F:RNA binding"/>
    <property type="evidence" value="ECO:0007669"/>
    <property type="project" value="InterPro"/>
</dbReference>
<dbReference type="FunFam" id="1.10.10.10:FF:000146">
    <property type="entry name" value="PCI domain-containing protein 2 homolog"/>
    <property type="match status" value="1"/>
</dbReference>
<dbReference type="OrthoDB" id="10252687at2759"/>
<comment type="caution">
    <text evidence="3">The sequence shown here is derived from an EMBL/GenBank/DDBJ whole genome shotgun (WGS) entry which is preliminary data.</text>
</comment>
<organism evidence="3 4">
    <name type="scientific">Tieghemostelium lacteum</name>
    <name type="common">Slime mold</name>
    <name type="synonym">Dictyostelium lacteum</name>
    <dbReference type="NCBI Taxonomy" id="361077"/>
    <lineage>
        <taxon>Eukaryota</taxon>
        <taxon>Amoebozoa</taxon>
        <taxon>Evosea</taxon>
        <taxon>Eumycetozoa</taxon>
        <taxon>Dictyostelia</taxon>
        <taxon>Dictyosteliales</taxon>
        <taxon>Raperosteliaceae</taxon>
        <taxon>Tieghemostelium</taxon>
    </lineage>
</organism>
<dbReference type="GO" id="GO:0000973">
    <property type="term" value="P:post-transcriptional tethering of RNA polymerase II gene DNA at nuclear periphery"/>
    <property type="evidence" value="ECO:0007669"/>
    <property type="project" value="TreeGrafter"/>
</dbReference>
<dbReference type="STRING" id="361077.A0A151ZEY0"/>
<dbReference type="OMA" id="INRMFTL"/>
<evidence type="ECO:0000256" key="1">
    <source>
        <dbReference type="ARBA" id="ARBA00025771"/>
    </source>
</evidence>
<sequence>MSEFYSYINSLSQSINNVERSDVEFANNISLTELLTFTINKIVSDPKKKRSYSSKQQEIAFSHKVQSITKLENSLRRPDVLSTLKQKIVSRSYDNQSLVDLVNYRIKALVCILDNNYIEAFKNLSEAIQSFLSIFELPLQHVMWKLCLDLRLLGELCNISTSGDVNLDGKKVDYLEEATRVMNRCFQTTIADRTTVLPESKRNATMGVINQMFKIYWKINNLKLAKNLISTIESAGFPSLESYPILQLITYRFFSGRLAAFNGNFKKAQQDLLFAFNKCPMNSVKNKRSILIYLVPMQLHQCKFPKKSLLEKYNLYQFTDIVEAVKSGNVKIFNNCLNTHQNFFIAKGIYLILEKLKIIVYRNLFKKVHIIQQGFRIPISSFVIALKWMENDSVDIEETECILANLIYNGYLKGYISHKVGLVVHPTNSFPKLPLE</sequence>
<keyword evidence="4" id="KW-1185">Reference proteome</keyword>
<dbReference type="SMART" id="SM00753">
    <property type="entry name" value="PAM"/>
    <property type="match status" value="1"/>
</dbReference>
<dbReference type="InterPro" id="IPR000717">
    <property type="entry name" value="PCI_dom"/>
</dbReference>
<proteinExistence type="inferred from homology"/>
<keyword evidence="3" id="KW-0647">Proteasome</keyword>